<dbReference type="Pfam" id="PF24476">
    <property type="entry name" value="DUF7580"/>
    <property type="match status" value="1"/>
</dbReference>
<dbReference type="PANTHER" id="PTHR35186">
    <property type="entry name" value="ANK_REP_REGION DOMAIN-CONTAINING PROTEIN"/>
    <property type="match status" value="1"/>
</dbReference>
<dbReference type="Proteomes" id="UP001303222">
    <property type="component" value="Unassembled WGS sequence"/>
</dbReference>
<reference evidence="2" key="1">
    <citation type="journal article" date="2023" name="Mol. Phylogenet. Evol.">
        <title>Genome-scale phylogeny and comparative genomics of the fungal order Sordariales.</title>
        <authorList>
            <person name="Hensen N."/>
            <person name="Bonometti L."/>
            <person name="Westerberg I."/>
            <person name="Brannstrom I.O."/>
            <person name="Guillou S."/>
            <person name="Cros-Aarteil S."/>
            <person name="Calhoun S."/>
            <person name="Haridas S."/>
            <person name="Kuo A."/>
            <person name="Mondo S."/>
            <person name="Pangilinan J."/>
            <person name="Riley R."/>
            <person name="LaButti K."/>
            <person name="Andreopoulos B."/>
            <person name="Lipzen A."/>
            <person name="Chen C."/>
            <person name="Yan M."/>
            <person name="Daum C."/>
            <person name="Ng V."/>
            <person name="Clum A."/>
            <person name="Steindorff A."/>
            <person name="Ohm R.A."/>
            <person name="Martin F."/>
            <person name="Silar P."/>
            <person name="Natvig D.O."/>
            <person name="Lalanne C."/>
            <person name="Gautier V."/>
            <person name="Ament-Velasquez S.L."/>
            <person name="Kruys A."/>
            <person name="Hutchinson M.I."/>
            <person name="Powell A.J."/>
            <person name="Barry K."/>
            <person name="Miller A.N."/>
            <person name="Grigoriev I.V."/>
            <person name="Debuchy R."/>
            <person name="Gladieux P."/>
            <person name="Hiltunen Thoren M."/>
            <person name="Johannesson H."/>
        </authorList>
    </citation>
    <scope>NUCLEOTIDE SEQUENCE</scope>
    <source>
        <strain evidence="2">CBS 626.80</strain>
    </source>
</reference>
<evidence type="ECO:0000313" key="2">
    <source>
        <dbReference type="EMBL" id="KAK3954871.1"/>
    </source>
</evidence>
<gene>
    <name evidence="2" type="ORF">QBC32DRAFT_334839</name>
</gene>
<feature type="domain" description="DUF7580" evidence="1">
    <location>
        <begin position="24"/>
        <end position="230"/>
    </location>
</feature>
<proteinExistence type="predicted"/>
<dbReference type="PANTHER" id="PTHR35186:SF4">
    <property type="entry name" value="PRION-INHIBITION AND PROPAGATION HELO DOMAIN-CONTAINING PROTEIN"/>
    <property type="match status" value="1"/>
</dbReference>
<name>A0AAN6NZP9_9PEZI</name>
<reference evidence="2" key="2">
    <citation type="submission" date="2023-06" db="EMBL/GenBank/DDBJ databases">
        <authorList>
            <consortium name="Lawrence Berkeley National Laboratory"/>
            <person name="Mondo S.J."/>
            <person name="Hensen N."/>
            <person name="Bonometti L."/>
            <person name="Westerberg I."/>
            <person name="Brannstrom I.O."/>
            <person name="Guillou S."/>
            <person name="Cros-Aarteil S."/>
            <person name="Calhoun S."/>
            <person name="Haridas S."/>
            <person name="Kuo A."/>
            <person name="Pangilinan J."/>
            <person name="Riley R."/>
            <person name="Labutti K."/>
            <person name="Andreopoulos B."/>
            <person name="Lipzen A."/>
            <person name="Chen C."/>
            <person name="Yanf M."/>
            <person name="Daum C."/>
            <person name="Ng V."/>
            <person name="Clum A."/>
            <person name="Steindorff A."/>
            <person name="Ohm R."/>
            <person name="Martin F."/>
            <person name="Silar P."/>
            <person name="Natvig D."/>
            <person name="Lalanne C."/>
            <person name="Gautier V."/>
            <person name="Ament-Velasquez S.L."/>
            <person name="Kruys A."/>
            <person name="Hutchinson M.I."/>
            <person name="Powell A.J."/>
            <person name="Barry K."/>
            <person name="Miller A.N."/>
            <person name="Grigoriev I.V."/>
            <person name="Debuchy R."/>
            <person name="Gladieux P."/>
            <person name="Thoren M.H."/>
            <person name="Johannesson H."/>
        </authorList>
    </citation>
    <scope>NUCLEOTIDE SEQUENCE</scope>
    <source>
        <strain evidence="2">CBS 626.80</strain>
    </source>
</reference>
<protein>
    <recommendedName>
        <fullName evidence="1">DUF7580 domain-containing protein</fullName>
    </recommendedName>
</protein>
<keyword evidence="3" id="KW-1185">Reference proteome</keyword>
<sequence length="241" mass="27728">MISPACRMDFVLTKQHKIGIMTADGSGLPTSAPSAKRSLKELFPIHSGERRGDIIPLNFRMLLALRLASNLLQLLQTHWVPNGWSHEKVFFPVTTAAHQRSNLDIDPGRPFISTPFAKYITQLQPQPTLEAREALLELGILLLEIWYEETLEAHFSIEKRPTDYYECQSLAEKWLDDEKSDEMLYLYNKAANYCIRNMIGSKWQHAGWEDKELWNAVCGTIIEPLYKNYNDVMRSRWSVGG</sequence>
<dbReference type="InterPro" id="IPR056002">
    <property type="entry name" value="DUF7580"/>
</dbReference>
<accession>A0AAN6NZP9</accession>
<dbReference type="EMBL" id="MU859083">
    <property type="protein sequence ID" value="KAK3954871.1"/>
    <property type="molecule type" value="Genomic_DNA"/>
</dbReference>
<evidence type="ECO:0000259" key="1">
    <source>
        <dbReference type="Pfam" id="PF24476"/>
    </source>
</evidence>
<feature type="non-terminal residue" evidence="2">
    <location>
        <position position="241"/>
    </location>
</feature>
<comment type="caution">
    <text evidence="2">The sequence shown here is derived from an EMBL/GenBank/DDBJ whole genome shotgun (WGS) entry which is preliminary data.</text>
</comment>
<organism evidence="2 3">
    <name type="scientific">Pseudoneurospora amorphoporcata</name>
    <dbReference type="NCBI Taxonomy" id="241081"/>
    <lineage>
        <taxon>Eukaryota</taxon>
        <taxon>Fungi</taxon>
        <taxon>Dikarya</taxon>
        <taxon>Ascomycota</taxon>
        <taxon>Pezizomycotina</taxon>
        <taxon>Sordariomycetes</taxon>
        <taxon>Sordariomycetidae</taxon>
        <taxon>Sordariales</taxon>
        <taxon>Sordariaceae</taxon>
        <taxon>Pseudoneurospora</taxon>
    </lineage>
</organism>
<dbReference type="AlphaFoldDB" id="A0AAN6NZP9"/>
<evidence type="ECO:0000313" key="3">
    <source>
        <dbReference type="Proteomes" id="UP001303222"/>
    </source>
</evidence>